<protein>
    <submittedName>
        <fullName evidence="2">Uncharacterized protein</fullName>
    </submittedName>
</protein>
<feature type="non-terminal residue" evidence="2">
    <location>
        <position position="29"/>
    </location>
</feature>
<reference evidence="2" key="1">
    <citation type="submission" date="2020-02" db="EMBL/GenBank/DDBJ databases">
        <authorList>
            <person name="Meier V. D."/>
        </authorList>
    </citation>
    <scope>NUCLEOTIDE SEQUENCE</scope>
    <source>
        <strain evidence="2">AVDCRST_MAG79</strain>
    </source>
</reference>
<evidence type="ECO:0000313" key="2">
    <source>
        <dbReference type="EMBL" id="CAA9556990.1"/>
    </source>
</evidence>
<dbReference type="EMBL" id="CADCWC010000507">
    <property type="protein sequence ID" value="CAA9556990.1"/>
    <property type="molecule type" value="Genomic_DNA"/>
</dbReference>
<name>A0A6J4UV30_9ACTN</name>
<dbReference type="AlphaFoldDB" id="A0A6J4UV30"/>
<proteinExistence type="predicted"/>
<feature type="non-terminal residue" evidence="2">
    <location>
        <position position="1"/>
    </location>
</feature>
<accession>A0A6J4UV30</accession>
<sequence>PDAPPGGRDRRLRTRPRARRSEHRGARRL</sequence>
<evidence type="ECO:0000256" key="1">
    <source>
        <dbReference type="SAM" id="MobiDB-lite"/>
    </source>
</evidence>
<organism evidence="2">
    <name type="scientific">uncultured Thermoleophilia bacterium</name>
    <dbReference type="NCBI Taxonomy" id="1497501"/>
    <lineage>
        <taxon>Bacteria</taxon>
        <taxon>Bacillati</taxon>
        <taxon>Actinomycetota</taxon>
        <taxon>Thermoleophilia</taxon>
        <taxon>environmental samples</taxon>
    </lineage>
</organism>
<feature type="region of interest" description="Disordered" evidence="1">
    <location>
        <begin position="1"/>
        <end position="29"/>
    </location>
</feature>
<feature type="compositionally biased region" description="Basic residues" evidence="1">
    <location>
        <begin position="10"/>
        <end position="29"/>
    </location>
</feature>
<gene>
    <name evidence="2" type="ORF">AVDCRST_MAG79-3168</name>
</gene>